<dbReference type="Pfam" id="PF13828">
    <property type="entry name" value="DUF4190"/>
    <property type="match status" value="1"/>
</dbReference>
<dbReference type="Pfam" id="PF13845">
    <property type="entry name" value="Septum_form"/>
    <property type="match status" value="1"/>
</dbReference>
<keyword evidence="6" id="KW-1185">Reference proteome</keyword>
<evidence type="ECO:0000259" key="4">
    <source>
        <dbReference type="Pfam" id="PF13845"/>
    </source>
</evidence>
<evidence type="ECO:0000259" key="3">
    <source>
        <dbReference type="Pfam" id="PF13828"/>
    </source>
</evidence>
<keyword evidence="2" id="KW-0812">Transmembrane</keyword>
<evidence type="ECO:0000313" key="5">
    <source>
        <dbReference type="EMBL" id="MFC0546798.1"/>
    </source>
</evidence>
<organism evidence="5 6">
    <name type="scientific">Kutzneria chonburiensis</name>
    <dbReference type="NCBI Taxonomy" id="1483604"/>
    <lineage>
        <taxon>Bacteria</taxon>
        <taxon>Bacillati</taxon>
        <taxon>Actinomycetota</taxon>
        <taxon>Actinomycetes</taxon>
        <taxon>Pseudonocardiales</taxon>
        <taxon>Pseudonocardiaceae</taxon>
        <taxon>Kutzneria</taxon>
    </lineage>
</organism>
<name>A0ABV6N2J4_9PSEU</name>
<feature type="transmembrane region" description="Helical" evidence="2">
    <location>
        <begin position="59"/>
        <end position="86"/>
    </location>
</feature>
<dbReference type="EMBL" id="JBHLUD010000013">
    <property type="protein sequence ID" value="MFC0546798.1"/>
    <property type="molecule type" value="Genomic_DNA"/>
</dbReference>
<gene>
    <name evidence="5" type="ORF">ACFFH7_35185</name>
</gene>
<accession>A0ABV6N2J4</accession>
<feature type="domain" description="DUF4190" evidence="3">
    <location>
        <begin position="63"/>
        <end position="116"/>
    </location>
</feature>
<proteinExistence type="predicted"/>
<evidence type="ECO:0000256" key="1">
    <source>
        <dbReference type="SAM" id="MobiDB-lite"/>
    </source>
</evidence>
<dbReference type="RefSeq" id="WP_273937046.1">
    <property type="nucleotide sequence ID" value="NZ_CP097263.1"/>
</dbReference>
<sequence length="368" mass="39399">MSFDPEQNQPDMPYGMQGESFGTEPVGMRGESFGPPYQPYGMQGQSFDPYGMPPGRRGISGFAVASLIFGLIGGIPLGLIFGIVALGKIRRTGQRGKGLAIAGLVLTGAWVALWMVIFYGGVLHAMRETPAAAVSYNFKAGQCFQRAPINQAGASTPVDCAQPHYGEVFAVEPAPWPTYPGKTAVEEFAKGKCPVDVIKALPPGMNHPDIGVAFLFPEDTAWARGDRTIKCFFHRHDDQPMTGLVKDTGVPYTDEQNRYLRVSQPYDAAVRAQDAAVTWPDQHDAAVRAVPVLQKEIDVLKAGPWPADAKAAVDALIAAKQVELADRQQAAAAPDRGSLTNALDAAGRHSGADQTDAVRAALHLQPLH</sequence>
<protein>
    <submittedName>
        <fullName evidence="5">DUF4190 domain-containing protein</fullName>
    </submittedName>
</protein>
<keyword evidence="2" id="KW-0472">Membrane</keyword>
<dbReference type="Proteomes" id="UP001589810">
    <property type="component" value="Unassembled WGS sequence"/>
</dbReference>
<comment type="caution">
    <text evidence="5">The sequence shown here is derived from an EMBL/GenBank/DDBJ whole genome shotgun (WGS) entry which is preliminary data.</text>
</comment>
<feature type="compositionally biased region" description="Polar residues" evidence="1">
    <location>
        <begin position="1"/>
        <end position="10"/>
    </location>
</feature>
<dbReference type="InterPro" id="IPR026004">
    <property type="entry name" value="Septum_form"/>
</dbReference>
<feature type="region of interest" description="Disordered" evidence="1">
    <location>
        <begin position="331"/>
        <end position="354"/>
    </location>
</feature>
<dbReference type="InterPro" id="IPR025241">
    <property type="entry name" value="DUF4190"/>
</dbReference>
<feature type="region of interest" description="Disordered" evidence="1">
    <location>
        <begin position="1"/>
        <end position="28"/>
    </location>
</feature>
<evidence type="ECO:0000256" key="2">
    <source>
        <dbReference type="SAM" id="Phobius"/>
    </source>
</evidence>
<evidence type="ECO:0000313" key="6">
    <source>
        <dbReference type="Proteomes" id="UP001589810"/>
    </source>
</evidence>
<feature type="domain" description="Septum formation-related" evidence="4">
    <location>
        <begin position="140"/>
        <end position="296"/>
    </location>
</feature>
<feature type="transmembrane region" description="Helical" evidence="2">
    <location>
        <begin position="98"/>
        <end position="120"/>
    </location>
</feature>
<keyword evidence="2" id="KW-1133">Transmembrane helix</keyword>
<reference evidence="5 6" key="1">
    <citation type="submission" date="2024-09" db="EMBL/GenBank/DDBJ databases">
        <authorList>
            <person name="Sun Q."/>
            <person name="Mori K."/>
        </authorList>
    </citation>
    <scope>NUCLEOTIDE SEQUENCE [LARGE SCALE GENOMIC DNA]</scope>
    <source>
        <strain evidence="5 6">TBRC 1432</strain>
    </source>
</reference>